<keyword evidence="11" id="KW-0407">Ion channel</keyword>
<evidence type="ECO:0000256" key="4">
    <source>
        <dbReference type="ARBA" id="ARBA00022475"/>
    </source>
</evidence>
<evidence type="ECO:0000256" key="5">
    <source>
        <dbReference type="ARBA" id="ARBA00022692"/>
    </source>
</evidence>
<evidence type="ECO:0000259" key="14">
    <source>
        <dbReference type="Pfam" id="PF00520"/>
    </source>
</evidence>
<dbReference type="Proteomes" id="UP000070412">
    <property type="component" value="Unassembled WGS sequence"/>
</dbReference>
<keyword evidence="7 13" id="KW-1133">Transmembrane helix</keyword>
<evidence type="ECO:0000256" key="9">
    <source>
        <dbReference type="ARBA" id="ARBA00023065"/>
    </source>
</evidence>
<proteinExistence type="predicted"/>
<feature type="transmembrane region" description="Helical" evidence="13">
    <location>
        <begin position="108"/>
        <end position="130"/>
    </location>
</feature>
<dbReference type="PANTHER" id="PTHR46480:SF1">
    <property type="entry name" value="VOLTAGE-GATED HYDROGEN CHANNEL 1"/>
    <property type="match status" value="1"/>
</dbReference>
<dbReference type="Gene3D" id="1.20.120.350">
    <property type="entry name" value="Voltage-gated potassium channels. Chain C"/>
    <property type="match status" value="1"/>
</dbReference>
<feature type="transmembrane region" description="Helical" evidence="13">
    <location>
        <begin position="59"/>
        <end position="81"/>
    </location>
</feature>
<keyword evidence="5 13" id="KW-0812">Transmembrane</keyword>
<feature type="transmembrane region" description="Helical" evidence="13">
    <location>
        <begin position="165"/>
        <end position="186"/>
    </location>
</feature>
<keyword evidence="8" id="KW-0175">Coiled coil</keyword>
<reference evidence="15" key="2">
    <citation type="submission" date="2020-01" db="EMBL/GenBank/DDBJ databases">
        <authorList>
            <person name="Korhonen P.K.K."/>
            <person name="Guangxu M.G."/>
            <person name="Wang T.W."/>
            <person name="Stroehlein A.J.S."/>
            <person name="Young N.D."/>
            <person name="Ang C.-S.A."/>
            <person name="Fernando D.W.F."/>
            <person name="Lu H.L."/>
            <person name="Taylor S.T."/>
            <person name="Ehtesham M.E.M."/>
            <person name="Najaraj S.H.N."/>
            <person name="Harsha G.H.G."/>
            <person name="Madugundu A.M."/>
            <person name="Renuse S.R."/>
            <person name="Holt D.H."/>
            <person name="Pandey A.P."/>
            <person name="Papenfuss A.P."/>
            <person name="Gasser R.B.G."/>
            <person name="Fischer K.F."/>
        </authorList>
    </citation>
    <scope>NUCLEOTIDE SEQUENCE</scope>
    <source>
        <strain evidence="15">SSS_KF_BRIS2020</strain>
    </source>
</reference>
<keyword evidence="17" id="KW-1185">Reference proteome</keyword>
<evidence type="ECO:0000256" key="12">
    <source>
        <dbReference type="ARBA" id="ARBA00031989"/>
    </source>
</evidence>
<feature type="transmembrane region" description="Helical" evidence="13">
    <location>
        <begin position="142"/>
        <end position="159"/>
    </location>
</feature>
<evidence type="ECO:0000256" key="1">
    <source>
        <dbReference type="ARBA" id="ARBA00004651"/>
    </source>
</evidence>
<reference evidence="16" key="3">
    <citation type="submission" date="2022-06" db="UniProtKB">
        <authorList>
            <consortium name="EnsemblMetazoa"/>
        </authorList>
    </citation>
    <scope>IDENTIFICATION</scope>
</reference>
<dbReference type="InterPro" id="IPR005821">
    <property type="entry name" value="Ion_trans_dom"/>
</dbReference>
<keyword evidence="3" id="KW-0813">Transport</keyword>
<keyword evidence="6" id="KW-0851">Voltage-gated channel</keyword>
<keyword evidence="4" id="KW-1003">Cell membrane</keyword>
<evidence type="ECO:0000313" key="17">
    <source>
        <dbReference type="Proteomes" id="UP000070412"/>
    </source>
</evidence>
<dbReference type="EMBL" id="WVUK01000065">
    <property type="protein sequence ID" value="KAF7488809.1"/>
    <property type="molecule type" value="Genomic_DNA"/>
</dbReference>
<evidence type="ECO:0000256" key="11">
    <source>
        <dbReference type="ARBA" id="ARBA00023303"/>
    </source>
</evidence>
<evidence type="ECO:0000313" key="16">
    <source>
        <dbReference type="EnsemblMetazoa" id="KAF7488809.1"/>
    </source>
</evidence>
<keyword evidence="10 13" id="KW-0472">Membrane</keyword>
<evidence type="ECO:0000313" key="15">
    <source>
        <dbReference type="EMBL" id="KAF7488809.1"/>
    </source>
</evidence>
<accession>A0A834R396</accession>
<dbReference type="PANTHER" id="PTHR46480">
    <property type="entry name" value="F20B24.22"/>
    <property type="match status" value="1"/>
</dbReference>
<dbReference type="GO" id="GO:0034702">
    <property type="term" value="C:monoatomic ion channel complex"/>
    <property type="evidence" value="ECO:0007669"/>
    <property type="project" value="UniProtKB-KW"/>
</dbReference>
<evidence type="ECO:0000256" key="3">
    <source>
        <dbReference type="ARBA" id="ARBA00022448"/>
    </source>
</evidence>
<comment type="subcellular location">
    <subcellularLocation>
        <location evidence="1">Cell membrane</location>
        <topology evidence="1">Multi-pass membrane protein</topology>
    </subcellularLocation>
</comment>
<dbReference type="AlphaFoldDB" id="A0A834R396"/>
<dbReference type="GO" id="GO:0005886">
    <property type="term" value="C:plasma membrane"/>
    <property type="evidence" value="ECO:0007669"/>
    <property type="project" value="UniProtKB-SubCell"/>
</dbReference>
<protein>
    <recommendedName>
        <fullName evidence="2">Voltage-gated hydrogen channel 1</fullName>
    </recommendedName>
    <alternativeName>
        <fullName evidence="12">Hydrogen voltage-gated channel 1</fullName>
    </alternativeName>
</protein>
<feature type="domain" description="Ion transport" evidence="14">
    <location>
        <begin position="58"/>
        <end position="182"/>
    </location>
</feature>
<evidence type="ECO:0000256" key="7">
    <source>
        <dbReference type="ARBA" id="ARBA00022989"/>
    </source>
</evidence>
<dbReference type="OMA" id="AMELIFL"/>
<dbReference type="GO" id="GO:0030171">
    <property type="term" value="F:voltage-gated proton channel activity"/>
    <property type="evidence" value="ECO:0007669"/>
    <property type="project" value="InterPro"/>
</dbReference>
<dbReference type="InterPro" id="IPR031846">
    <property type="entry name" value="Hvcn1"/>
</dbReference>
<keyword evidence="9" id="KW-0406">Ion transport</keyword>
<dbReference type="InterPro" id="IPR027359">
    <property type="entry name" value="Volt_channel_dom_sf"/>
</dbReference>
<dbReference type="OrthoDB" id="427456at2759"/>
<evidence type="ECO:0000256" key="6">
    <source>
        <dbReference type="ARBA" id="ARBA00022882"/>
    </source>
</evidence>
<sequence>MLVESYSIIGKISVMESQSKLSDDLNNQRKEIRLHRRRKKKNSSKNLRHRLMIILESKFFHQTLLILIAMELIFLSSEMLIDLLMMNSDQVHQKNFERIENFHRMTKTLQYCSLTIQIMFLIEIIIKMLTYGANFCRKLFEVLDAIIVLISFFLSIIFLRHQWLHFTQAIVLIRIWTVIKIFYGFYEAEYEIENIDELLVSETQIKSQS</sequence>
<dbReference type="EnsemblMetazoa" id="SSS_6068s_mrna">
    <property type="protein sequence ID" value="KAF7488809.1"/>
    <property type="gene ID" value="SSS_6068"/>
</dbReference>
<evidence type="ECO:0000256" key="2">
    <source>
        <dbReference type="ARBA" id="ARBA00015897"/>
    </source>
</evidence>
<reference evidence="17" key="1">
    <citation type="journal article" date="2020" name="PLoS Negl. Trop. Dis.">
        <title>High-quality nuclear genome for Sarcoptes scabiei-A critical resource for a neglected parasite.</title>
        <authorList>
            <person name="Korhonen P.K."/>
            <person name="Gasser R.B."/>
            <person name="Ma G."/>
            <person name="Wang T."/>
            <person name="Stroehlein A.J."/>
            <person name="Young N.D."/>
            <person name="Ang C.S."/>
            <person name="Fernando D.D."/>
            <person name="Lu H.C."/>
            <person name="Taylor S."/>
            <person name="Reynolds S.L."/>
            <person name="Mofiz E."/>
            <person name="Najaraj S.H."/>
            <person name="Gowda H."/>
            <person name="Madugundu A."/>
            <person name="Renuse S."/>
            <person name="Holt D."/>
            <person name="Pandey A."/>
            <person name="Papenfuss A.T."/>
            <person name="Fischer K."/>
        </authorList>
    </citation>
    <scope>NUCLEOTIDE SEQUENCE [LARGE SCALE GENOMIC DNA]</scope>
</reference>
<dbReference type="Pfam" id="PF00520">
    <property type="entry name" value="Ion_trans"/>
    <property type="match status" value="1"/>
</dbReference>
<evidence type="ECO:0000256" key="13">
    <source>
        <dbReference type="SAM" id="Phobius"/>
    </source>
</evidence>
<gene>
    <name evidence="15" type="ORF">SSS_6068</name>
</gene>
<organism evidence="15">
    <name type="scientific">Sarcoptes scabiei</name>
    <name type="common">Itch mite</name>
    <name type="synonym">Acarus scabiei</name>
    <dbReference type="NCBI Taxonomy" id="52283"/>
    <lineage>
        <taxon>Eukaryota</taxon>
        <taxon>Metazoa</taxon>
        <taxon>Ecdysozoa</taxon>
        <taxon>Arthropoda</taxon>
        <taxon>Chelicerata</taxon>
        <taxon>Arachnida</taxon>
        <taxon>Acari</taxon>
        <taxon>Acariformes</taxon>
        <taxon>Sarcoptiformes</taxon>
        <taxon>Astigmata</taxon>
        <taxon>Psoroptidia</taxon>
        <taxon>Sarcoptoidea</taxon>
        <taxon>Sarcoptidae</taxon>
        <taxon>Sarcoptinae</taxon>
        <taxon>Sarcoptes</taxon>
    </lineage>
</organism>
<evidence type="ECO:0000256" key="8">
    <source>
        <dbReference type="ARBA" id="ARBA00023054"/>
    </source>
</evidence>
<evidence type="ECO:0000256" key="10">
    <source>
        <dbReference type="ARBA" id="ARBA00023136"/>
    </source>
</evidence>
<name>A0A834R396_SARSC</name>